<dbReference type="Proteomes" id="UP000639643">
    <property type="component" value="Unassembled WGS sequence"/>
</dbReference>
<organism evidence="3 4">
    <name type="scientific">Colletotrichum musicola</name>
    <dbReference type="NCBI Taxonomy" id="2175873"/>
    <lineage>
        <taxon>Eukaryota</taxon>
        <taxon>Fungi</taxon>
        <taxon>Dikarya</taxon>
        <taxon>Ascomycota</taxon>
        <taxon>Pezizomycotina</taxon>
        <taxon>Sordariomycetes</taxon>
        <taxon>Hypocreomycetidae</taxon>
        <taxon>Glomerellales</taxon>
        <taxon>Glomerellaceae</taxon>
        <taxon>Colletotrichum</taxon>
        <taxon>Colletotrichum orchidearum species complex</taxon>
    </lineage>
</organism>
<keyword evidence="1" id="KW-0812">Transmembrane</keyword>
<dbReference type="AlphaFoldDB" id="A0A8H6K1S5"/>
<proteinExistence type="predicted"/>
<keyword evidence="1" id="KW-1133">Transmembrane helix</keyword>
<name>A0A8H6K1S5_9PEZI</name>
<keyword evidence="4" id="KW-1185">Reference proteome</keyword>
<evidence type="ECO:0000313" key="4">
    <source>
        <dbReference type="Proteomes" id="UP000639643"/>
    </source>
</evidence>
<keyword evidence="1" id="KW-0472">Membrane</keyword>
<feature type="transmembrane region" description="Helical" evidence="1">
    <location>
        <begin position="171"/>
        <end position="195"/>
    </location>
</feature>
<reference evidence="3" key="1">
    <citation type="journal article" date="2020" name="Phytopathology">
        <title>Genome Sequence Resources of Colletotrichum truncatum, C. plurivorum, C. musicola, and C. sojae: Four Species Pathogenic to Soybean (Glycine max).</title>
        <authorList>
            <person name="Rogerio F."/>
            <person name="Boufleur T.R."/>
            <person name="Ciampi-Guillardi M."/>
            <person name="Sukno S.A."/>
            <person name="Thon M.R."/>
            <person name="Massola Junior N.S."/>
            <person name="Baroncelli R."/>
        </authorList>
    </citation>
    <scope>NUCLEOTIDE SEQUENCE</scope>
    <source>
        <strain evidence="3">LFN0074</strain>
    </source>
</reference>
<evidence type="ECO:0000256" key="2">
    <source>
        <dbReference type="SAM" id="SignalP"/>
    </source>
</evidence>
<accession>A0A8H6K1S5</accession>
<comment type="caution">
    <text evidence="3">The sequence shown here is derived from an EMBL/GenBank/DDBJ whole genome shotgun (WGS) entry which is preliminary data.</text>
</comment>
<evidence type="ECO:0000313" key="3">
    <source>
        <dbReference type="EMBL" id="KAF6822876.1"/>
    </source>
</evidence>
<protein>
    <recommendedName>
        <fullName evidence="5">WSC domain-containing protein</fullName>
    </recommendedName>
</protein>
<evidence type="ECO:0008006" key="5">
    <source>
        <dbReference type="Google" id="ProtNLM"/>
    </source>
</evidence>
<evidence type="ECO:0000256" key="1">
    <source>
        <dbReference type="SAM" id="Phobius"/>
    </source>
</evidence>
<feature type="chain" id="PRO_5034712738" description="WSC domain-containing protein" evidence="2">
    <location>
        <begin position="26"/>
        <end position="199"/>
    </location>
</feature>
<sequence length="199" mass="21474">MYPPKPANLLLWGLGFLATPAVVVAVNQPPIYPGFTFGYCGGIVNFQSVFSIPVRTSVAPEICQGECGSRGAAFAAIGTAQNCFCGGGMGDPVLASSPSPNAALCSQICSYATSYACGGNFGGQDIYNLFAARTCFSELGNQLYTKQLYTKQLYTKQLYTKQLYTKQQQQLIFVCLFKHTIVIIVSNFIIIVQCFSEFG</sequence>
<gene>
    <name evidence="3" type="ORF">CMUS01_10919</name>
</gene>
<feature type="signal peptide" evidence="2">
    <location>
        <begin position="1"/>
        <end position="25"/>
    </location>
</feature>
<keyword evidence="2" id="KW-0732">Signal</keyword>
<dbReference type="EMBL" id="WIGM01000525">
    <property type="protein sequence ID" value="KAF6822876.1"/>
    <property type="molecule type" value="Genomic_DNA"/>
</dbReference>